<comment type="caution">
    <text evidence="3">The sequence shown here is derived from an EMBL/GenBank/DDBJ whole genome shotgun (WGS) entry which is preliminary data.</text>
</comment>
<organism evidence="3 4">
    <name type="scientific">Trapa natans</name>
    <name type="common">Water chestnut</name>
    <dbReference type="NCBI Taxonomy" id="22666"/>
    <lineage>
        <taxon>Eukaryota</taxon>
        <taxon>Viridiplantae</taxon>
        <taxon>Streptophyta</taxon>
        <taxon>Embryophyta</taxon>
        <taxon>Tracheophyta</taxon>
        <taxon>Spermatophyta</taxon>
        <taxon>Magnoliopsida</taxon>
        <taxon>eudicotyledons</taxon>
        <taxon>Gunneridae</taxon>
        <taxon>Pentapetalae</taxon>
        <taxon>rosids</taxon>
        <taxon>malvids</taxon>
        <taxon>Myrtales</taxon>
        <taxon>Lythraceae</taxon>
        <taxon>Trapa</taxon>
    </lineage>
</organism>
<proteinExistence type="predicted"/>
<dbReference type="NCBIfam" id="TIGR00756">
    <property type="entry name" value="PPR"/>
    <property type="match status" value="7"/>
</dbReference>
<dbReference type="PANTHER" id="PTHR47926:SF484">
    <property type="entry name" value="PENTATRICOPEPTIDE REPEAT-CONTAINING PROTEIN"/>
    <property type="match status" value="1"/>
</dbReference>
<dbReference type="InterPro" id="IPR046960">
    <property type="entry name" value="PPR_At4g14850-like_plant"/>
</dbReference>
<dbReference type="EMBL" id="JAXQNO010000008">
    <property type="protein sequence ID" value="KAK4792343.1"/>
    <property type="molecule type" value="Genomic_DNA"/>
</dbReference>
<dbReference type="PANTHER" id="PTHR47926">
    <property type="entry name" value="PENTATRICOPEPTIDE REPEAT-CONTAINING PROTEIN"/>
    <property type="match status" value="1"/>
</dbReference>
<evidence type="ECO:0000313" key="4">
    <source>
        <dbReference type="Proteomes" id="UP001346149"/>
    </source>
</evidence>
<dbReference type="Pfam" id="PF01535">
    <property type="entry name" value="PPR"/>
    <property type="match status" value="5"/>
</dbReference>
<feature type="repeat" description="PPR" evidence="2">
    <location>
        <begin position="384"/>
        <end position="418"/>
    </location>
</feature>
<feature type="repeat" description="PPR" evidence="2">
    <location>
        <begin position="248"/>
        <end position="282"/>
    </location>
</feature>
<accession>A0AAN7LNY0</accession>
<sequence length="533" mass="59431">MGSDIWKETKKPPLFICSNSHGDHNPTIQVRRYLKQGRAKEAFQVYKQLRCNRSFILNLVPLLVKSCASFALQDHGKSLHAESIKFGLHSDVVVGTSFVGMYGKIGGIRDACKVFNEMVVRNVVTWNAMIGGYFRNGDVCSASMLFNQMGIRSEVTWIEMIDGFARNGDLVTARKLFNQVPVEMRTVVTWTVMIDGYSSNGDMESAKEFFEAMPERNFFVWSSMISGYCKIGNVEQAKAIFDQIPVKNLVNWNSLISGYAQNGYCIEALDAFEQMQSEGFSPDEITVVGALSACAQNGSLEYGKKIHNMIHDKMINHNQFVANALVDMYAKCGDLESAIYIFQGMNSRNCACWNAMISGFAVNGQSREAIEFFKRMEGSHEKPDELTFLSVLSACAHGGLVDEGMTIFSQMENYGLVPNIKHYGCLVDLLARSGRLREAYSLIKSMPMEPNDAVLGSMLGACRIHLNLDIVQGVVDEVRRLNCKAETTDELHYLSLSNIYAASEGWENAERMRATMVNNGFRKAAGCSSITFQ</sequence>
<reference evidence="3 4" key="1">
    <citation type="journal article" date="2023" name="Hortic Res">
        <title>Pangenome of water caltrop reveals structural variations and asymmetric subgenome divergence after allopolyploidization.</title>
        <authorList>
            <person name="Zhang X."/>
            <person name="Chen Y."/>
            <person name="Wang L."/>
            <person name="Yuan Y."/>
            <person name="Fang M."/>
            <person name="Shi L."/>
            <person name="Lu R."/>
            <person name="Comes H.P."/>
            <person name="Ma Y."/>
            <person name="Chen Y."/>
            <person name="Huang G."/>
            <person name="Zhou Y."/>
            <person name="Zheng Z."/>
            <person name="Qiu Y."/>
        </authorList>
    </citation>
    <scope>NUCLEOTIDE SEQUENCE [LARGE SCALE GENOMIC DNA]</scope>
    <source>
        <strain evidence="3">F231</strain>
    </source>
</reference>
<keyword evidence="4" id="KW-1185">Reference proteome</keyword>
<feature type="repeat" description="PPR" evidence="2">
    <location>
        <begin position="186"/>
        <end position="220"/>
    </location>
</feature>
<dbReference type="Proteomes" id="UP001346149">
    <property type="component" value="Unassembled WGS sequence"/>
</dbReference>
<dbReference type="InterPro" id="IPR046848">
    <property type="entry name" value="E_motif"/>
</dbReference>
<dbReference type="InterPro" id="IPR002885">
    <property type="entry name" value="PPR_rpt"/>
</dbReference>
<protein>
    <recommendedName>
        <fullName evidence="5">Pentatricopeptide repeat-containing protein</fullName>
    </recommendedName>
</protein>
<dbReference type="Gene3D" id="1.25.40.10">
    <property type="entry name" value="Tetratricopeptide repeat domain"/>
    <property type="match status" value="4"/>
</dbReference>
<dbReference type="FunFam" id="1.25.40.10:FF:000348">
    <property type="entry name" value="Pentatricopeptide repeat-containing protein chloroplastic"/>
    <property type="match status" value="1"/>
</dbReference>
<dbReference type="FunFam" id="1.25.40.10:FF:000345">
    <property type="entry name" value="Pentatricopeptide repeat-containing protein"/>
    <property type="match status" value="1"/>
</dbReference>
<dbReference type="Pfam" id="PF13041">
    <property type="entry name" value="PPR_2"/>
    <property type="match status" value="3"/>
</dbReference>
<dbReference type="GO" id="GO:0009451">
    <property type="term" value="P:RNA modification"/>
    <property type="evidence" value="ECO:0007669"/>
    <property type="project" value="InterPro"/>
</dbReference>
<evidence type="ECO:0008006" key="5">
    <source>
        <dbReference type="Google" id="ProtNLM"/>
    </source>
</evidence>
<gene>
    <name evidence="3" type="ORF">SAY86_022778</name>
</gene>
<evidence type="ECO:0000313" key="3">
    <source>
        <dbReference type="EMBL" id="KAK4792343.1"/>
    </source>
</evidence>
<feature type="repeat" description="PPR" evidence="2">
    <location>
        <begin position="122"/>
        <end position="156"/>
    </location>
</feature>
<dbReference type="AlphaFoldDB" id="A0AAN7LNY0"/>
<dbReference type="Pfam" id="PF20431">
    <property type="entry name" value="E_motif"/>
    <property type="match status" value="1"/>
</dbReference>
<keyword evidence="1" id="KW-0677">Repeat</keyword>
<evidence type="ECO:0000256" key="1">
    <source>
        <dbReference type="ARBA" id="ARBA00022737"/>
    </source>
</evidence>
<dbReference type="PROSITE" id="PS51375">
    <property type="entry name" value="PPR"/>
    <property type="match status" value="5"/>
</dbReference>
<name>A0AAN7LNY0_TRANT</name>
<dbReference type="GO" id="GO:0003723">
    <property type="term" value="F:RNA binding"/>
    <property type="evidence" value="ECO:0007669"/>
    <property type="project" value="InterPro"/>
</dbReference>
<dbReference type="InterPro" id="IPR011990">
    <property type="entry name" value="TPR-like_helical_dom_sf"/>
</dbReference>
<evidence type="ECO:0000256" key="2">
    <source>
        <dbReference type="PROSITE-ProRule" id="PRU00708"/>
    </source>
</evidence>
<feature type="repeat" description="PPR" evidence="2">
    <location>
        <begin position="349"/>
        <end position="383"/>
    </location>
</feature>